<dbReference type="Proteomes" id="UP000242351">
    <property type="component" value="Unassembled WGS sequence"/>
</dbReference>
<dbReference type="AlphaFoldDB" id="A0A2H9UJ24"/>
<reference evidence="3 4" key="1">
    <citation type="submission" date="2017-11" db="EMBL/GenBank/DDBJ databases">
        <authorList>
            <person name="Han C.G."/>
        </authorList>
    </citation>
    <scope>NUCLEOTIDE SEQUENCE [LARGE SCALE GENOMIC DNA]</scope>
    <source>
        <strain evidence="3 4">ANC 5347</strain>
    </source>
</reference>
<keyword evidence="1" id="KW-0406">Ion transport</keyword>
<feature type="transmembrane region" description="Helical" evidence="1">
    <location>
        <begin position="378"/>
        <end position="402"/>
    </location>
</feature>
<feature type="region of interest" description="Disordered" evidence="2">
    <location>
        <begin position="488"/>
        <end position="649"/>
    </location>
</feature>
<feature type="compositionally biased region" description="Polar residues" evidence="2">
    <location>
        <begin position="500"/>
        <end position="510"/>
    </location>
</feature>
<feature type="compositionally biased region" description="Basic and acidic residues" evidence="2">
    <location>
        <begin position="488"/>
        <end position="499"/>
    </location>
</feature>
<feature type="transmembrane region" description="Helical" evidence="1">
    <location>
        <begin position="348"/>
        <end position="366"/>
    </location>
</feature>
<dbReference type="Gene3D" id="1.10.287.1260">
    <property type="match status" value="3"/>
</dbReference>
<reference evidence="3 4" key="2">
    <citation type="submission" date="2017-12" db="EMBL/GenBank/DDBJ databases">
        <title>Revising the taxonomy of the Acinetobacter lwoffii group: the description of Acinetobacter pseudolwoffii sp. nov. and emended description of Acinetobacter lwoffii.</title>
        <authorList>
            <person name="Nemec A."/>
        </authorList>
    </citation>
    <scope>NUCLEOTIDE SEQUENCE [LARGE SCALE GENOMIC DNA]</scope>
    <source>
        <strain evidence="3 4">ANC 5347</strain>
    </source>
</reference>
<keyword evidence="1" id="KW-1133">Transmembrane helix</keyword>
<protein>
    <recommendedName>
        <fullName evidence="1">Small-conductance mechanosensitive channel</fullName>
    </recommendedName>
</protein>
<feature type="transmembrane region" description="Helical" evidence="1">
    <location>
        <begin position="250"/>
        <end position="270"/>
    </location>
</feature>
<dbReference type="Pfam" id="PF05552">
    <property type="entry name" value="MS_channel_1st_1"/>
    <property type="match status" value="4"/>
</dbReference>
<feature type="transmembrane region" description="Helical" evidence="1">
    <location>
        <begin position="75"/>
        <end position="96"/>
    </location>
</feature>
<keyword evidence="1" id="KW-0813">Transport</keyword>
<dbReference type="InterPro" id="IPR008910">
    <property type="entry name" value="MSC_TM_helix"/>
</dbReference>
<feature type="transmembrane region" description="Helical" evidence="1">
    <location>
        <begin position="449"/>
        <end position="468"/>
    </location>
</feature>
<evidence type="ECO:0000313" key="3">
    <source>
        <dbReference type="EMBL" id="PJI31716.1"/>
    </source>
</evidence>
<dbReference type="InterPro" id="IPR045275">
    <property type="entry name" value="MscS_archaea/bacteria_type"/>
</dbReference>
<comment type="caution">
    <text evidence="1">Lacks conserved residue(s) required for the propagation of feature annotation.</text>
</comment>
<feature type="transmembrane region" description="Helical" evidence="1">
    <location>
        <begin position="108"/>
        <end position="132"/>
    </location>
</feature>
<sequence length="649" mass="69176">MNDYMRSPRGGFDAMYYWDQFHPILSAIAILVIGWIIALLVSAAVKKVLQKLGTNTHLNTATGHRSNIESIIARVVFWIILIIAVIGSLNVLNLTSISGPFSNMIQQFLLFIPQLLGAIAVGFIGWIVANLVKIGLQKLLDRTQLDEKLSAEVGVSPISQNISEIAYWLILLLFLPIVLSILGLNGLLLPVQNMLTDVVSYLPNIFIAAVIIFVGYILAKIVRGIVEGLLNSLNVQQQAEKVGIFKNSNVAQVIGSFIFAVVIITALIIAFEALGVEAISQPATAMLYEIMNAIPNIIAAALILILAYVVSKLVARLVVEVVSGTGVDEIPAKLDVQRFLGTTKLSSVVGYLIVLFTMLFAVSEAADRLGFEQVSGLIAMFIYFGANILLGAVILVIGFWLANIVANIVQRGEYNSSRWLANLVRVLIMGLVVAMGLRAMGIADSIVNLAFGLTLGAVAVAFALAFGLGGRQPAERVLTDLIDKAKREAKEPNPVKDQAENSIFSGLGAQSTSSTTDMAGTTGAAMGMGSTDTSMGQYSDRSQNMTGTADSSTTTPGAGIVPNQDSDAEGTTPMSTDLSHTTPAILTTAPQDDESLGIDPVNPDADQAVPDSVKVDPTHPPVNNPFGSTGEKEPNVDIDRSTQKKDDLK</sequence>
<feature type="compositionally biased region" description="Low complexity" evidence="2">
    <location>
        <begin position="511"/>
        <end position="533"/>
    </location>
</feature>
<feature type="transmembrane region" description="Helical" evidence="1">
    <location>
        <begin position="423"/>
        <end position="443"/>
    </location>
</feature>
<feature type="transmembrane region" description="Helical" evidence="1">
    <location>
        <begin position="201"/>
        <end position="219"/>
    </location>
</feature>
<comment type="subcellular location">
    <subcellularLocation>
        <location evidence="1">Cell inner membrane</location>
        <topology evidence="1">Multi-pass membrane protein</topology>
    </subcellularLocation>
</comment>
<feature type="transmembrane region" description="Helical" evidence="1">
    <location>
        <begin position="290"/>
        <end position="310"/>
    </location>
</feature>
<evidence type="ECO:0000256" key="2">
    <source>
        <dbReference type="SAM" id="MobiDB-lite"/>
    </source>
</evidence>
<feature type="transmembrane region" description="Helical" evidence="1">
    <location>
        <begin position="165"/>
        <end position="189"/>
    </location>
</feature>
<dbReference type="RefSeq" id="WP_100358012.1">
    <property type="nucleotide sequence ID" value="NZ_CP083759.1"/>
</dbReference>
<dbReference type="PANTHER" id="PTHR30221">
    <property type="entry name" value="SMALL-CONDUCTANCE MECHANOSENSITIVE CHANNEL"/>
    <property type="match status" value="1"/>
</dbReference>
<feature type="compositionally biased region" description="Polar residues" evidence="2">
    <location>
        <begin position="534"/>
        <end position="556"/>
    </location>
</feature>
<proteinExistence type="inferred from homology"/>
<gene>
    <name evidence="3" type="ORF">CU320_12410</name>
</gene>
<keyword evidence="1" id="KW-0997">Cell inner membrane</keyword>
<comment type="subunit">
    <text evidence="1">Homoheptamer.</text>
</comment>
<keyword evidence="1" id="KW-0472">Membrane</keyword>
<comment type="function">
    <text evidence="1">Mechanosensitive channel that participates in the regulation of osmotic pressure changes within the cell, opening in response to stretch forces in the membrane lipid bilayer, without the need for other proteins. Contributes to normal resistance to hypoosmotic shock. Forms an ion channel of 1.0 nanosiemens conductance with a slight preference for anions.</text>
</comment>
<dbReference type="EMBL" id="PGOZ01000018">
    <property type="protein sequence ID" value="PJI31716.1"/>
    <property type="molecule type" value="Genomic_DNA"/>
</dbReference>
<dbReference type="GO" id="GO:0005886">
    <property type="term" value="C:plasma membrane"/>
    <property type="evidence" value="ECO:0007669"/>
    <property type="project" value="UniProtKB-SubCell"/>
</dbReference>
<comment type="similarity">
    <text evidence="1">Belongs to the MscS (TC 1.A.23) family.</text>
</comment>
<evidence type="ECO:0000256" key="1">
    <source>
        <dbReference type="RuleBase" id="RU369025"/>
    </source>
</evidence>
<keyword evidence="1" id="KW-0812">Transmembrane</keyword>
<organism evidence="3 4">
    <name type="scientific">Acinetobacter pseudolwoffii</name>
    <dbReference type="NCBI Taxonomy" id="2053287"/>
    <lineage>
        <taxon>Bacteria</taxon>
        <taxon>Pseudomonadati</taxon>
        <taxon>Pseudomonadota</taxon>
        <taxon>Gammaproteobacteria</taxon>
        <taxon>Moraxellales</taxon>
        <taxon>Moraxellaceae</taxon>
        <taxon>Acinetobacter</taxon>
    </lineage>
</organism>
<feature type="transmembrane region" description="Helical" evidence="1">
    <location>
        <begin position="20"/>
        <end position="41"/>
    </location>
</feature>
<feature type="compositionally biased region" description="Basic and acidic residues" evidence="2">
    <location>
        <begin position="630"/>
        <end position="649"/>
    </location>
</feature>
<dbReference type="GO" id="GO:0008381">
    <property type="term" value="F:mechanosensitive monoatomic ion channel activity"/>
    <property type="evidence" value="ECO:0007669"/>
    <property type="project" value="InterPro"/>
</dbReference>
<dbReference type="NCBIfam" id="NF033912">
    <property type="entry name" value="msc"/>
    <property type="match status" value="1"/>
</dbReference>
<evidence type="ECO:0000313" key="4">
    <source>
        <dbReference type="Proteomes" id="UP000242351"/>
    </source>
</evidence>
<dbReference type="PANTHER" id="PTHR30221:SF1">
    <property type="entry name" value="SMALL-CONDUCTANCE MECHANOSENSITIVE CHANNEL"/>
    <property type="match status" value="1"/>
</dbReference>
<accession>A0A2H9UJ24</accession>
<feature type="compositionally biased region" description="Polar residues" evidence="2">
    <location>
        <begin position="572"/>
        <end position="590"/>
    </location>
</feature>
<keyword evidence="1" id="KW-0407">Ion channel</keyword>
<keyword evidence="1" id="KW-1003">Cell membrane</keyword>
<name>A0A2H9UJ24_9GAMM</name>
<comment type="caution">
    <text evidence="3">The sequence shown here is derived from an EMBL/GenBank/DDBJ whole genome shotgun (WGS) entry which is preliminary data.</text>
</comment>